<name>A0AAU2W0H4_9ACTN</name>
<dbReference type="EMBL" id="CP108313">
    <property type="protein sequence ID" value="WTW73291.1"/>
    <property type="molecule type" value="Genomic_DNA"/>
</dbReference>
<proteinExistence type="predicted"/>
<dbReference type="InterPro" id="IPR050197">
    <property type="entry name" value="Aldolase_class_II_sugar_metab"/>
</dbReference>
<gene>
    <name evidence="5" type="ORF">OG398_36195</name>
</gene>
<dbReference type="GO" id="GO:0016832">
    <property type="term" value="F:aldehyde-lyase activity"/>
    <property type="evidence" value="ECO:0007669"/>
    <property type="project" value="TreeGrafter"/>
</dbReference>
<accession>A0AAU2W0H4</accession>
<dbReference type="GO" id="GO:0005829">
    <property type="term" value="C:cytosol"/>
    <property type="evidence" value="ECO:0007669"/>
    <property type="project" value="TreeGrafter"/>
</dbReference>
<feature type="region of interest" description="Disordered" evidence="3">
    <location>
        <begin position="202"/>
        <end position="223"/>
    </location>
</feature>
<keyword evidence="1" id="KW-0479">Metal-binding</keyword>
<dbReference type="SUPFAM" id="SSF53639">
    <property type="entry name" value="AraD/HMP-PK domain-like"/>
    <property type="match status" value="1"/>
</dbReference>
<dbReference type="Gene3D" id="3.40.225.10">
    <property type="entry name" value="Class II aldolase/adducin N-terminal domain"/>
    <property type="match status" value="1"/>
</dbReference>
<evidence type="ECO:0000256" key="1">
    <source>
        <dbReference type="ARBA" id="ARBA00022723"/>
    </source>
</evidence>
<dbReference type="Pfam" id="PF00596">
    <property type="entry name" value="Aldolase_II"/>
    <property type="match status" value="1"/>
</dbReference>
<dbReference type="InterPro" id="IPR036409">
    <property type="entry name" value="Aldolase_II/adducin_N_sf"/>
</dbReference>
<evidence type="ECO:0000313" key="5">
    <source>
        <dbReference type="EMBL" id="WTW73291.1"/>
    </source>
</evidence>
<dbReference type="PANTHER" id="PTHR22789">
    <property type="entry name" value="FUCULOSE PHOSPHATE ALDOLASE"/>
    <property type="match status" value="1"/>
</dbReference>
<feature type="domain" description="Class II aldolase/adducin N-terminal" evidence="4">
    <location>
        <begin position="10"/>
        <end position="188"/>
    </location>
</feature>
<organism evidence="5">
    <name type="scientific">Streptomyces sp. NBC_00008</name>
    <dbReference type="NCBI Taxonomy" id="2903610"/>
    <lineage>
        <taxon>Bacteria</taxon>
        <taxon>Bacillati</taxon>
        <taxon>Actinomycetota</taxon>
        <taxon>Actinomycetes</taxon>
        <taxon>Kitasatosporales</taxon>
        <taxon>Streptomycetaceae</taxon>
        <taxon>Streptomyces</taxon>
    </lineage>
</organism>
<dbReference type="GO" id="GO:0046872">
    <property type="term" value="F:metal ion binding"/>
    <property type="evidence" value="ECO:0007669"/>
    <property type="project" value="UniProtKB-KW"/>
</dbReference>
<sequence>MTGPHTGPAAALAAAGRHLAALGLSPGTSGNLSLRVPDGLLATPTGGSLAALEANRLSLLDRAGRVRTGPPPTKEAPLHLAVHDRLPGVAAVIHLHSTYAVALACTEPDDPDDALIPFTPYAVMRLGRVPLLAYAHPGTPELADGVRHLAEDTTAFLLAQHGPVAVGRDLDEAVGRAVELEEACRLQLALAPAPRVRALTPAQRADLTARTRRTPADTTEDPA</sequence>
<evidence type="ECO:0000256" key="3">
    <source>
        <dbReference type="SAM" id="MobiDB-lite"/>
    </source>
</evidence>
<dbReference type="AlphaFoldDB" id="A0AAU2W0H4"/>
<evidence type="ECO:0000259" key="4">
    <source>
        <dbReference type="SMART" id="SM01007"/>
    </source>
</evidence>
<keyword evidence="2" id="KW-0456">Lyase</keyword>
<protein>
    <submittedName>
        <fullName evidence="5">Class II aldolase/adducin family protein</fullName>
    </submittedName>
</protein>
<dbReference type="InterPro" id="IPR001303">
    <property type="entry name" value="Aldolase_II/adducin_N"/>
</dbReference>
<reference evidence="5" key="1">
    <citation type="submission" date="2022-10" db="EMBL/GenBank/DDBJ databases">
        <title>The complete genomes of actinobacterial strains from the NBC collection.</title>
        <authorList>
            <person name="Joergensen T.S."/>
            <person name="Alvarez Arevalo M."/>
            <person name="Sterndorff E.B."/>
            <person name="Faurdal D."/>
            <person name="Vuksanovic O."/>
            <person name="Mourched A.-S."/>
            <person name="Charusanti P."/>
            <person name="Shaw S."/>
            <person name="Blin K."/>
            <person name="Weber T."/>
        </authorList>
    </citation>
    <scope>NUCLEOTIDE SEQUENCE</scope>
    <source>
        <strain evidence="5">NBC_00008</strain>
    </source>
</reference>
<dbReference type="GO" id="GO:0019323">
    <property type="term" value="P:pentose catabolic process"/>
    <property type="evidence" value="ECO:0007669"/>
    <property type="project" value="TreeGrafter"/>
</dbReference>
<dbReference type="PANTHER" id="PTHR22789:SF0">
    <property type="entry name" value="3-OXO-TETRONATE 4-PHOSPHATE DECARBOXYLASE-RELATED"/>
    <property type="match status" value="1"/>
</dbReference>
<dbReference type="SMART" id="SM01007">
    <property type="entry name" value="Aldolase_II"/>
    <property type="match status" value="1"/>
</dbReference>
<evidence type="ECO:0000256" key="2">
    <source>
        <dbReference type="ARBA" id="ARBA00023239"/>
    </source>
</evidence>